<feature type="domain" description="DUF7164" evidence="1">
    <location>
        <begin position="73"/>
        <end position="424"/>
    </location>
</feature>
<comment type="caution">
    <text evidence="4">The sequence shown here is derived from an EMBL/GenBank/DDBJ whole genome shotgun (WGS) entry which is preliminary data.</text>
</comment>
<evidence type="ECO:0000313" key="2">
    <source>
        <dbReference type="EMBL" id="CAF3253558.1"/>
    </source>
</evidence>
<dbReference type="EMBL" id="CAJOBO010000486">
    <property type="protein sequence ID" value="CAF4232607.1"/>
    <property type="molecule type" value="Genomic_DNA"/>
</dbReference>
<evidence type="ECO:0000313" key="7">
    <source>
        <dbReference type="EMBL" id="CAF4232607.1"/>
    </source>
</evidence>
<dbReference type="Proteomes" id="UP000663851">
    <property type="component" value="Unassembled WGS sequence"/>
</dbReference>
<dbReference type="InterPro" id="IPR055588">
    <property type="entry name" value="DUF7164"/>
</dbReference>
<accession>A0A818LWG9</accession>
<dbReference type="Proteomes" id="UP000663838">
    <property type="component" value="Unassembled WGS sequence"/>
</dbReference>
<dbReference type="EMBL" id="CAJNYT010004141">
    <property type="protein sequence ID" value="CAF3637675.1"/>
    <property type="molecule type" value="Genomic_DNA"/>
</dbReference>
<reference evidence="4" key="1">
    <citation type="submission" date="2021-02" db="EMBL/GenBank/DDBJ databases">
        <authorList>
            <person name="Nowell W R."/>
        </authorList>
    </citation>
    <scope>NUCLEOTIDE SEQUENCE</scope>
</reference>
<organism evidence="4 11">
    <name type="scientific">Rotaria socialis</name>
    <dbReference type="NCBI Taxonomy" id="392032"/>
    <lineage>
        <taxon>Eukaryota</taxon>
        <taxon>Metazoa</taxon>
        <taxon>Spiralia</taxon>
        <taxon>Gnathifera</taxon>
        <taxon>Rotifera</taxon>
        <taxon>Eurotatoria</taxon>
        <taxon>Bdelloidea</taxon>
        <taxon>Philodinida</taxon>
        <taxon>Philodinidae</taxon>
        <taxon>Rotaria</taxon>
    </lineage>
</organism>
<keyword evidence="12" id="KW-1185">Reference proteome</keyword>
<dbReference type="Proteomes" id="UP000663873">
    <property type="component" value="Unassembled WGS sequence"/>
</dbReference>
<protein>
    <recommendedName>
        <fullName evidence="1">DUF7164 domain-containing protein</fullName>
    </recommendedName>
</protein>
<dbReference type="Proteomes" id="UP000663848">
    <property type="component" value="Unassembled WGS sequence"/>
</dbReference>
<dbReference type="EMBL" id="CAJOBP010000396">
    <property type="protein sequence ID" value="CAF4172685.1"/>
    <property type="molecule type" value="Genomic_DNA"/>
</dbReference>
<dbReference type="Proteomes" id="UP000663872">
    <property type="component" value="Unassembled WGS sequence"/>
</dbReference>
<dbReference type="EMBL" id="CAJOBQ010000088">
    <property type="protein sequence ID" value="CAF4251066.1"/>
    <property type="molecule type" value="Genomic_DNA"/>
</dbReference>
<dbReference type="Pfam" id="PF23741">
    <property type="entry name" value="DUF7164"/>
    <property type="match status" value="1"/>
</dbReference>
<evidence type="ECO:0000313" key="6">
    <source>
        <dbReference type="EMBL" id="CAF4172685.1"/>
    </source>
</evidence>
<evidence type="ECO:0000313" key="12">
    <source>
        <dbReference type="Proteomes" id="UP000663873"/>
    </source>
</evidence>
<dbReference type="EMBL" id="CAJOBR010000091">
    <property type="protein sequence ID" value="CAF4462971.1"/>
    <property type="molecule type" value="Genomic_DNA"/>
</dbReference>
<evidence type="ECO:0000313" key="5">
    <source>
        <dbReference type="EMBL" id="CAF3637675.1"/>
    </source>
</evidence>
<name>A0A818LWG9_9BILA</name>
<dbReference type="EMBL" id="CAJNXB010002473">
    <property type="protein sequence ID" value="CAF3253558.1"/>
    <property type="molecule type" value="Genomic_DNA"/>
</dbReference>
<dbReference type="AlphaFoldDB" id="A0A818LWG9"/>
<evidence type="ECO:0000313" key="11">
    <source>
        <dbReference type="Proteomes" id="UP000663869"/>
    </source>
</evidence>
<dbReference type="EMBL" id="CAJNYU010002679">
    <property type="protein sequence ID" value="CAF3580199.1"/>
    <property type="molecule type" value="Genomic_DNA"/>
</dbReference>
<evidence type="ECO:0000313" key="4">
    <source>
        <dbReference type="EMBL" id="CAF3580199.1"/>
    </source>
</evidence>
<evidence type="ECO:0000313" key="10">
    <source>
        <dbReference type="EMBL" id="CAF4598697.1"/>
    </source>
</evidence>
<proteinExistence type="predicted"/>
<dbReference type="Proteomes" id="UP000663862">
    <property type="component" value="Unassembled WGS sequence"/>
</dbReference>
<evidence type="ECO:0000259" key="1">
    <source>
        <dbReference type="Pfam" id="PF23741"/>
    </source>
</evidence>
<evidence type="ECO:0000313" key="9">
    <source>
        <dbReference type="EMBL" id="CAF4462971.1"/>
    </source>
</evidence>
<dbReference type="Proteomes" id="UP000663869">
    <property type="component" value="Unassembled WGS sequence"/>
</dbReference>
<dbReference type="EMBL" id="CAJOBS010000543">
    <property type="protein sequence ID" value="CAF4598697.1"/>
    <property type="molecule type" value="Genomic_DNA"/>
</dbReference>
<dbReference type="EMBL" id="CAJNYD010003252">
    <property type="protein sequence ID" value="CAF3487836.1"/>
    <property type="molecule type" value="Genomic_DNA"/>
</dbReference>
<sequence>MWMYFPILRRNPKYRLLCVIAILLWMLITMAVFHRPAHTKLVQFSPLELSNPEPINIINKEYVPLIHQPFTSFLIRGIVIFYPHDQEHVFLSELFWLFRSWIEMMKDEPPSWRTDLVIYTGVFTRNLQQLGCVFNRIRIDRKERPQCRVFPYKRIHLRDLNDKKDTDDHLFQQFDLERSILLKKHLQTYEYVDSINIIAECYTSFAMYDYILRTDIDVFLTRYFGRFVPFNATLLVGRGGYSTPFNTARLRRIATNMEWLYANITNIGSTWYGPPRLAQRIANFSLKAMLHLSINEFTEPERQRKMGVLLWPDWYYGVLLLYSCELAINHLKLSENISLGLAYTFLDQSTTDTDQYDMEKNNRLHLHSWHTFERFSKFDFKAGKYNRIHPRKFMMDASARGYAMRMALESRLMSHAGLKAELMNAKQ</sequence>
<dbReference type="Proteomes" id="UP000663825">
    <property type="component" value="Unassembled WGS sequence"/>
</dbReference>
<evidence type="ECO:0000313" key="8">
    <source>
        <dbReference type="EMBL" id="CAF4251066.1"/>
    </source>
</evidence>
<gene>
    <name evidence="4" type="ORF">FME351_LOCUS20912</name>
    <name evidence="5" type="ORF">GRG538_LOCUS24503</name>
    <name evidence="7" type="ORF">HFQ381_LOCUS9329</name>
    <name evidence="3" type="ORF">LUA448_LOCUS24450</name>
    <name evidence="9" type="ORF">QYT958_LOCUS1580</name>
    <name evidence="2" type="ORF">TIS948_LOCUS15353</name>
    <name evidence="10" type="ORF">TOA249_LOCUS10452</name>
    <name evidence="8" type="ORF">TSG867_LOCUS3084</name>
    <name evidence="6" type="ORF">UJA718_LOCUS4797</name>
</gene>
<evidence type="ECO:0000313" key="3">
    <source>
        <dbReference type="EMBL" id="CAF3487836.1"/>
    </source>
</evidence>
<dbReference type="OrthoDB" id="330499at2759"/>
<dbReference type="Proteomes" id="UP000663833">
    <property type="component" value="Unassembled WGS sequence"/>
</dbReference>